<protein>
    <recommendedName>
        <fullName evidence="3">Protein kinase domain-containing protein</fullName>
    </recommendedName>
</protein>
<evidence type="ECO:0000313" key="2">
    <source>
        <dbReference type="EMBL" id="CAD8472207.1"/>
    </source>
</evidence>
<feature type="compositionally biased region" description="Basic and acidic residues" evidence="1">
    <location>
        <begin position="8"/>
        <end position="18"/>
    </location>
</feature>
<dbReference type="Gene3D" id="3.30.200.20">
    <property type="entry name" value="Phosphorylase Kinase, domain 1"/>
    <property type="match status" value="1"/>
</dbReference>
<dbReference type="AlphaFoldDB" id="A0A7S0HEE0"/>
<accession>A0A7S0HEE0</accession>
<dbReference type="InterPro" id="IPR011009">
    <property type="entry name" value="Kinase-like_dom_sf"/>
</dbReference>
<sequence length="111" mass="11698">MGCSGSKEAVDETNHADIKTNVAAPGGANVASERTTTHSGYHSDVASGAKHAFTEQLVTNNIHKIQEVYDLTHSTTLGRGACGSVSTCMHKATSMMYAMKTVSIEVQQIKG</sequence>
<organism evidence="2">
    <name type="scientific">Phaeocystis antarctica</name>
    <dbReference type="NCBI Taxonomy" id="33657"/>
    <lineage>
        <taxon>Eukaryota</taxon>
        <taxon>Haptista</taxon>
        <taxon>Haptophyta</taxon>
        <taxon>Prymnesiophyceae</taxon>
        <taxon>Phaeocystales</taxon>
        <taxon>Phaeocystaceae</taxon>
        <taxon>Phaeocystis</taxon>
    </lineage>
</organism>
<dbReference type="SUPFAM" id="SSF56112">
    <property type="entry name" value="Protein kinase-like (PK-like)"/>
    <property type="match status" value="1"/>
</dbReference>
<proteinExistence type="predicted"/>
<evidence type="ECO:0008006" key="3">
    <source>
        <dbReference type="Google" id="ProtNLM"/>
    </source>
</evidence>
<gene>
    <name evidence="2" type="ORF">PANT1444_LOCUS2812</name>
</gene>
<name>A0A7S0HEE0_9EUKA</name>
<dbReference type="EMBL" id="HBEP01005052">
    <property type="protein sequence ID" value="CAD8472207.1"/>
    <property type="molecule type" value="Transcribed_RNA"/>
</dbReference>
<feature type="region of interest" description="Disordered" evidence="1">
    <location>
        <begin position="1"/>
        <end position="43"/>
    </location>
</feature>
<reference evidence="2" key="1">
    <citation type="submission" date="2021-01" db="EMBL/GenBank/DDBJ databases">
        <authorList>
            <person name="Corre E."/>
            <person name="Pelletier E."/>
            <person name="Niang G."/>
            <person name="Scheremetjew M."/>
            <person name="Finn R."/>
            <person name="Kale V."/>
            <person name="Holt S."/>
            <person name="Cochrane G."/>
            <person name="Meng A."/>
            <person name="Brown T."/>
            <person name="Cohen L."/>
        </authorList>
    </citation>
    <scope>NUCLEOTIDE SEQUENCE</scope>
    <source>
        <strain evidence="2">CCMP1374</strain>
    </source>
</reference>
<evidence type="ECO:0000256" key="1">
    <source>
        <dbReference type="SAM" id="MobiDB-lite"/>
    </source>
</evidence>